<evidence type="ECO:0000313" key="15">
    <source>
        <dbReference type="Proteomes" id="UP000236333"/>
    </source>
</evidence>
<accession>A0A2J7ZFV9</accession>
<evidence type="ECO:0000256" key="6">
    <source>
        <dbReference type="ARBA" id="ARBA00022723"/>
    </source>
</evidence>
<organism evidence="14 15">
    <name type="scientific">Tetrabaena socialis</name>
    <dbReference type="NCBI Taxonomy" id="47790"/>
    <lineage>
        <taxon>Eukaryota</taxon>
        <taxon>Viridiplantae</taxon>
        <taxon>Chlorophyta</taxon>
        <taxon>core chlorophytes</taxon>
        <taxon>Chlorophyceae</taxon>
        <taxon>CS clade</taxon>
        <taxon>Chlamydomonadales</taxon>
        <taxon>Tetrabaenaceae</taxon>
        <taxon>Tetrabaena</taxon>
    </lineage>
</organism>
<dbReference type="GO" id="GO:0030955">
    <property type="term" value="F:potassium ion binding"/>
    <property type="evidence" value="ECO:0007669"/>
    <property type="project" value="InterPro"/>
</dbReference>
<evidence type="ECO:0000256" key="1">
    <source>
        <dbReference type="ARBA" id="ARBA00001958"/>
    </source>
</evidence>
<evidence type="ECO:0000256" key="11">
    <source>
        <dbReference type="ARBA" id="ARBA00023152"/>
    </source>
</evidence>
<evidence type="ECO:0000256" key="7">
    <source>
        <dbReference type="ARBA" id="ARBA00022741"/>
    </source>
</evidence>
<feature type="non-terminal residue" evidence="14">
    <location>
        <position position="207"/>
    </location>
</feature>
<evidence type="ECO:0000256" key="3">
    <source>
        <dbReference type="ARBA" id="ARBA00008663"/>
    </source>
</evidence>
<evidence type="ECO:0000256" key="4">
    <source>
        <dbReference type="ARBA" id="ARBA00012142"/>
    </source>
</evidence>
<dbReference type="OrthoDB" id="108365at2759"/>
<dbReference type="Gene3D" id="2.40.33.10">
    <property type="entry name" value="PK beta-barrel domain-like"/>
    <property type="match status" value="1"/>
</dbReference>
<dbReference type="EMBL" id="PGGS01003863">
    <property type="protein sequence ID" value="PNG99163.1"/>
    <property type="molecule type" value="Genomic_DNA"/>
</dbReference>
<keyword evidence="10" id="KW-0460">Magnesium</keyword>
<dbReference type="SUPFAM" id="SSF50800">
    <property type="entry name" value="PK beta-barrel domain-like"/>
    <property type="match status" value="1"/>
</dbReference>
<dbReference type="InterPro" id="IPR001697">
    <property type="entry name" value="Pyr_Knase"/>
</dbReference>
<evidence type="ECO:0000256" key="12">
    <source>
        <dbReference type="ARBA" id="ARBA00023317"/>
    </source>
</evidence>
<keyword evidence="12 14" id="KW-0670">Pyruvate</keyword>
<dbReference type="GO" id="GO:0005524">
    <property type="term" value="F:ATP binding"/>
    <property type="evidence" value="ECO:0007669"/>
    <property type="project" value="UniProtKB-KW"/>
</dbReference>
<keyword evidence="8 14" id="KW-0418">Kinase</keyword>
<comment type="cofactor">
    <cofactor evidence="1">
        <name>K(+)</name>
        <dbReference type="ChEBI" id="CHEBI:29103"/>
    </cofactor>
</comment>
<evidence type="ECO:0000256" key="9">
    <source>
        <dbReference type="ARBA" id="ARBA00022840"/>
    </source>
</evidence>
<evidence type="ECO:0000256" key="5">
    <source>
        <dbReference type="ARBA" id="ARBA00022679"/>
    </source>
</evidence>
<evidence type="ECO:0000256" key="8">
    <source>
        <dbReference type="ARBA" id="ARBA00022777"/>
    </source>
</evidence>
<dbReference type="GO" id="GO:0004743">
    <property type="term" value="F:pyruvate kinase activity"/>
    <property type="evidence" value="ECO:0007669"/>
    <property type="project" value="UniProtKB-EC"/>
</dbReference>
<evidence type="ECO:0000256" key="2">
    <source>
        <dbReference type="ARBA" id="ARBA00004997"/>
    </source>
</evidence>
<dbReference type="InterPro" id="IPR011037">
    <property type="entry name" value="Pyrv_Knase-like_insert_dom_sf"/>
</dbReference>
<comment type="similarity">
    <text evidence="3">Belongs to the pyruvate kinase family.</text>
</comment>
<keyword evidence="9" id="KW-0067">ATP-binding</keyword>
<dbReference type="InterPro" id="IPR040442">
    <property type="entry name" value="Pyrv_kinase-like_dom_sf"/>
</dbReference>
<keyword evidence="7" id="KW-0547">Nucleotide-binding</keyword>
<dbReference type="SUPFAM" id="SSF51621">
    <property type="entry name" value="Phosphoenolpyruvate/pyruvate domain"/>
    <property type="match status" value="1"/>
</dbReference>
<dbReference type="PANTHER" id="PTHR11817">
    <property type="entry name" value="PYRUVATE KINASE"/>
    <property type="match status" value="1"/>
</dbReference>
<evidence type="ECO:0000256" key="10">
    <source>
        <dbReference type="ARBA" id="ARBA00022842"/>
    </source>
</evidence>
<proteinExistence type="inferred from homology"/>
<protein>
    <recommendedName>
        <fullName evidence="4">pyruvate kinase</fullName>
        <ecNumber evidence="4">2.7.1.40</ecNumber>
    </recommendedName>
</protein>
<dbReference type="InterPro" id="IPR015806">
    <property type="entry name" value="Pyrv_Knase_insert_dom_sf"/>
</dbReference>
<keyword evidence="5" id="KW-0808">Transferase</keyword>
<evidence type="ECO:0000259" key="13">
    <source>
        <dbReference type="Pfam" id="PF00224"/>
    </source>
</evidence>
<dbReference type="InterPro" id="IPR015813">
    <property type="entry name" value="Pyrv/PenolPyrv_kinase-like_dom"/>
</dbReference>
<dbReference type="UniPathway" id="UPA00109">
    <property type="reaction ID" value="UER00188"/>
</dbReference>
<dbReference type="AlphaFoldDB" id="A0A2J7ZFV9"/>
<dbReference type="GO" id="GO:0016301">
    <property type="term" value="F:kinase activity"/>
    <property type="evidence" value="ECO:0007669"/>
    <property type="project" value="UniProtKB-KW"/>
</dbReference>
<dbReference type="Pfam" id="PF00224">
    <property type="entry name" value="PK"/>
    <property type="match status" value="1"/>
</dbReference>
<dbReference type="EC" id="2.7.1.40" evidence="4"/>
<dbReference type="InterPro" id="IPR015793">
    <property type="entry name" value="Pyrv_Knase_brl"/>
</dbReference>
<name>A0A2J7ZFV9_9CHLO</name>
<comment type="pathway">
    <text evidence="2">Carbohydrate degradation; glycolysis; pyruvate from D-glyceraldehyde 3-phosphate: step 5/5.</text>
</comment>
<keyword evidence="15" id="KW-1185">Reference proteome</keyword>
<keyword evidence="6" id="KW-0479">Metal-binding</keyword>
<reference evidence="14 15" key="1">
    <citation type="journal article" date="2017" name="Mol. Biol. Evol.">
        <title>The 4-celled Tetrabaena socialis nuclear genome reveals the essential components for genetic control of cell number at the origin of multicellularity in the volvocine lineage.</title>
        <authorList>
            <person name="Featherston J."/>
            <person name="Arakaki Y."/>
            <person name="Hanschen E.R."/>
            <person name="Ferris P.J."/>
            <person name="Michod R.E."/>
            <person name="Olson B.J.S.C."/>
            <person name="Nozaki H."/>
            <person name="Durand P.M."/>
        </authorList>
    </citation>
    <scope>NUCLEOTIDE SEQUENCE [LARGE SCALE GENOMIC DNA]</scope>
    <source>
        <strain evidence="14 15">NIES-571</strain>
    </source>
</reference>
<evidence type="ECO:0000313" key="14">
    <source>
        <dbReference type="EMBL" id="PNG99163.1"/>
    </source>
</evidence>
<gene>
    <name evidence="14" type="ORF">TSOC_015065</name>
</gene>
<keyword evidence="11" id="KW-0324">Glycolysis</keyword>
<sequence length="207" mass="22460">GPTNRVFATEEDLAEMQFSTVNLGQEAAEFVAPCSGYTGTDTIAYRSTKVGLDLVTGPTDVRQRKTKVICTLGPKCWSEEGLGMLVDNGMNVARFNFSHGNHADQQAVLDRLRGVLVEKGAEHRVALMLDTKGPEIRTAMLRGGKDISLEAGQELTVVAVGEDYVKWEGFKDEATGETRIGLSYPHLCRDVKVGGMIKIGDGQITLE</sequence>
<dbReference type="Proteomes" id="UP000236333">
    <property type="component" value="Unassembled WGS sequence"/>
</dbReference>
<dbReference type="GO" id="GO:0000287">
    <property type="term" value="F:magnesium ion binding"/>
    <property type="evidence" value="ECO:0007669"/>
    <property type="project" value="InterPro"/>
</dbReference>
<feature type="domain" description="Pyruvate kinase barrel" evidence="13">
    <location>
        <begin position="64"/>
        <end position="207"/>
    </location>
</feature>
<comment type="caution">
    <text evidence="14">The sequence shown here is derived from an EMBL/GenBank/DDBJ whole genome shotgun (WGS) entry which is preliminary data.</text>
</comment>
<feature type="non-terminal residue" evidence="14">
    <location>
        <position position="1"/>
    </location>
</feature>
<dbReference type="Gene3D" id="3.20.20.60">
    <property type="entry name" value="Phosphoenolpyruvate-binding domains"/>
    <property type="match status" value="1"/>
</dbReference>